<dbReference type="Proteomes" id="UP000657918">
    <property type="component" value="Chromosome 4"/>
</dbReference>
<keyword evidence="2" id="KW-1185">Reference proteome</keyword>
<evidence type="ECO:0000313" key="2">
    <source>
        <dbReference type="Proteomes" id="UP000657918"/>
    </source>
</evidence>
<protein>
    <submittedName>
        <fullName evidence="1">Uncharacterized protein</fullName>
    </submittedName>
</protein>
<proteinExistence type="predicted"/>
<evidence type="ECO:0000313" key="1">
    <source>
        <dbReference type="EMBL" id="KAF9684333.1"/>
    </source>
</evidence>
<dbReference type="OrthoDB" id="10249039at2759"/>
<organism evidence="1 2">
    <name type="scientific">Salix dunnii</name>
    <dbReference type="NCBI Taxonomy" id="1413687"/>
    <lineage>
        <taxon>Eukaryota</taxon>
        <taxon>Viridiplantae</taxon>
        <taxon>Streptophyta</taxon>
        <taxon>Embryophyta</taxon>
        <taxon>Tracheophyta</taxon>
        <taxon>Spermatophyta</taxon>
        <taxon>Magnoliopsida</taxon>
        <taxon>eudicotyledons</taxon>
        <taxon>Gunneridae</taxon>
        <taxon>Pentapetalae</taxon>
        <taxon>rosids</taxon>
        <taxon>fabids</taxon>
        <taxon>Malpighiales</taxon>
        <taxon>Salicaceae</taxon>
        <taxon>Saliceae</taxon>
        <taxon>Salix</taxon>
    </lineage>
</organism>
<dbReference type="InterPro" id="IPR016135">
    <property type="entry name" value="UBQ-conjugating_enzyme/RWD"/>
</dbReference>
<dbReference type="EMBL" id="JADGMS010000004">
    <property type="protein sequence ID" value="KAF9684333.1"/>
    <property type="molecule type" value="Genomic_DNA"/>
</dbReference>
<gene>
    <name evidence="1" type="ORF">SADUNF_Sadunf04G0107400</name>
</gene>
<sequence>MKNINFKLAISIRSGSDGIISDLKGDVVDYFSTPYKMVLEEVDHEAYQQRITRDIRVKGVLSLKRLWKFCPKRKMSTSFCFPNGMDDLMNFEVTIRPDEGTRCNSFSVREAVLIPNFTLIHTHEAPEVKCKTKVDRHVQFAKPALTRIYHPNIDLEGNISDLVDALNQDAAAGLRDNPKLFESNVREGRWLVGVWDKPSSFAVSFKYCLVLARQY</sequence>
<dbReference type="AlphaFoldDB" id="A0A835K997"/>
<accession>A0A835K997</accession>
<reference evidence="1 2" key="1">
    <citation type="submission" date="2020-10" db="EMBL/GenBank/DDBJ databases">
        <title>Plant Genome Project.</title>
        <authorList>
            <person name="Zhang R.-G."/>
        </authorList>
    </citation>
    <scope>NUCLEOTIDE SEQUENCE [LARGE SCALE GENOMIC DNA]</scope>
    <source>
        <strain evidence="1">FAFU-HL-1</strain>
        <tissue evidence="1">Leaf</tissue>
    </source>
</reference>
<name>A0A835K997_9ROSI</name>
<dbReference type="SUPFAM" id="SSF54495">
    <property type="entry name" value="UBC-like"/>
    <property type="match status" value="1"/>
</dbReference>
<comment type="caution">
    <text evidence="1">The sequence shown here is derived from an EMBL/GenBank/DDBJ whole genome shotgun (WGS) entry which is preliminary data.</text>
</comment>